<proteinExistence type="predicted"/>
<protein>
    <submittedName>
        <fullName evidence="1">Uncharacterized protein</fullName>
    </submittedName>
</protein>
<name>A0ABX0ZP86_9ACTN</name>
<gene>
    <name evidence="1" type="ORF">HCN08_13850</name>
</gene>
<dbReference type="Proteomes" id="UP000734511">
    <property type="component" value="Unassembled WGS sequence"/>
</dbReference>
<keyword evidence="2" id="KW-1185">Reference proteome</keyword>
<sequence length="99" mass="10888">MKNYVGRHRALTPNDFLELALGTPVDLWLGEEGETAEERAAREAAARDILADDPELFDRTTSLAVETIGRTMPELLTLAPALRPAAPMRRRHPRKGAAA</sequence>
<comment type="caution">
    <text evidence="1">The sequence shown here is derived from an EMBL/GenBank/DDBJ whole genome shotgun (WGS) entry which is preliminary data.</text>
</comment>
<organism evidence="1 2">
    <name type="scientific">Actinacidiphila epipremni</name>
    <dbReference type="NCBI Taxonomy" id="2053013"/>
    <lineage>
        <taxon>Bacteria</taxon>
        <taxon>Bacillati</taxon>
        <taxon>Actinomycetota</taxon>
        <taxon>Actinomycetes</taxon>
        <taxon>Kitasatosporales</taxon>
        <taxon>Streptomycetaceae</taxon>
        <taxon>Actinacidiphila</taxon>
    </lineage>
</organism>
<evidence type="ECO:0000313" key="1">
    <source>
        <dbReference type="EMBL" id="NJP44471.1"/>
    </source>
</evidence>
<dbReference type="EMBL" id="JAATEJ010000009">
    <property type="protein sequence ID" value="NJP44471.1"/>
    <property type="molecule type" value="Genomic_DNA"/>
</dbReference>
<evidence type="ECO:0000313" key="2">
    <source>
        <dbReference type="Proteomes" id="UP000734511"/>
    </source>
</evidence>
<dbReference type="RefSeq" id="WP_167983342.1">
    <property type="nucleotide sequence ID" value="NZ_JAATEJ010000009.1"/>
</dbReference>
<reference evidence="1 2" key="1">
    <citation type="submission" date="2020-03" db="EMBL/GenBank/DDBJ databases">
        <title>WGS of actinomycetes isolated from Thailand.</title>
        <authorList>
            <person name="Thawai C."/>
        </authorList>
    </citation>
    <scope>NUCLEOTIDE SEQUENCE [LARGE SCALE GENOMIC DNA]</scope>
    <source>
        <strain evidence="1 2">PRB2-1</strain>
    </source>
</reference>
<accession>A0ABX0ZP86</accession>